<accession>A0A8T0JE82</accession>
<dbReference type="Proteomes" id="UP000822688">
    <property type="component" value="Chromosome 1"/>
</dbReference>
<dbReference type="AlphaFoldDB" id="A0A8T0JE82"/>
<name>A0A8T0JE82_CERPU</name>
<organism evidence="1 2">
    <name type="scientific">Ceratodon purpureus</name>
    <name type="common">Fire moss</name>
    <name type="synonym">Dicranum purpureum</name>
    <dbReference type="NCBI Taxonomy" id="3225"/>
    <lineage>
        <taxon>Eukaryota</taxon>
        <taxon>Viridiplantae</taxon>
        <taxon>Streptophyta</taxon>
        <taxon>Embryophyta</taxon>
        <taxon>Bryophyta</taxon>
        <taxon>Bryophytina</taxon>
        <taxon>Bryopsida</taxon>
        <taxon>Dicranidae</taxon>
        <taxon>Pseudoditrichales</taxon>
        <taxon>Ditrichaceae</taxon>
        <taxon>Ceratodon</taxon>
    </lineage>
</organism>
<gene>
    <name evidence="1" type="ORF">KC19_1G327100</name>
</gene>
<evidence type="ECO:0000313" key="2">
    <source>
        <dbReference type="Proteomes" id="UP000822688"/>
    </source>
</evidence>
<protein>
    <submittedName>
        <fullName evidence="1">Uncharacterized protein</fullName>
    </submittedName>
</protein>
<dbReference type="EMBL" id="CM026421">
    <property type="protein sequence ID" value="KAG0593402.1"/>
    <property type="molecule type" value="Genomic_DNA"/>
</dbReference>
<proteinExistence type="predicted"/>
<keyword evidence="2" id="KW-1185">Reference proteome</keyword>
<comment type="caution">
    <text evidence="1">The sequence shown here is derived from an EMBL/GenBank/DDBJ whole genome shotgun (WGS) entry which is preliminary data.</text>
</comment>
<evidence type="ECO:0000313" key="1">
    <source>
        <dbReference type="EMBL" id="KAG0593402.1"/>
    </source>
</evidence>
<sequence length="105" mass="12563">MEYNFCGFQNIHCGQVLYLNTSFHTFFLRTYFLKFKEANPRKTSFWCVSQYMTLSAEIETTPTIDRFMNNQHLFTSPLAGKFDRRAHTSRPYSLQQKYTDQKHTL</sequence>
<reference evidence="1" key="1">
    <citation type="submission" date="2020-06" db="EMBL/GenBank/DDBJ databases">
        <title>WGS assembly of Ceratodon purpureus strain R40.</title>
        <authorList>
            <person name="Carey S.B."/>
            <person name="Jenkins J."/>
            <person name="Shu S."/>
            <person name="Lovell J.T."/>
            <person name="Sreedasyam A."/>
            <person name="Maumus F."/>
            <person name="Tiley G.P."/>
            <person name="Fernandez-Pozo N."/>
            <person name="Barry K."/>
            <person name="Chen C."/>
            <person name="Wang M."/>
            <person name="Lipzen A."/>
            <person name="Daum C."/>
            <person name="Saski C.A."/>
            <person name="Payton A.C."/>
            <person name="Mcbreen J.C."/>
            <person name="Conrad R.E."/>
            <person name="Kollar L.M."/>
            <person name="Olsson S."/>
            <person name="Huttunen S."/>
            <person name="Landis J.B."/>
            <person name="Wickett N.J."/>
            <person name="Johnson M.G."/>
            <person name="Rensing S.A."/>
            <person name="Grimwood J."/>
            <person name="Schmutz J."/>
            <person name="Mcdaniel S.F."/>
        </authorList>
    </citation>
    <scope>NUCLEOTIDE SEQUENCE</scope>
    <source>
        <strain evidence="1">R40</strain>
    </source>
</reference>